<name>A0ABP6SU42_9ACTN</name>
<keyword evidence="8" id="KW-1185">Reference proteome</keyword>
<keyword evidence="3 6" id="KW-0812">Transmembrane</keyword>
<evidence type="ECO:0000256" key="4">
    <source>
        <dbReference type="ARBA" id="ARBA00022989"/>
    </source>
</evidence>
<comment type="caution">
    <text evidence="7">The sequence shown here is derived from an EMBL/GenBank/DDBJ whole genome shotgun (WGS) entry which is preliminary data.</text>
</comment>
<keyword evidence="2" id="KW-0813">Transport</keyword>
<dbReference type="PANTHER" id="PTHR11706">
    <property type="entry name" value="SOLUTE CARRIER PROTEIN FAMILY 11 MEMBER"/>
    <property type="match status" value="1"/>
</dbReference>
<dbReference type="Proteomes" id="UP001501676">
    <property type="component" value="Unassembled WGS sequence"/>
</dbReference>
<evidence type="ECO:0000256" key="1">
    <source>
        <dbReference type="ARBA" id="ARBA00004141"/>
    </source>
</evidence>
<feature type="transmembrane region" description="Helical" evidence="6">
    <location>
        <begin position="107"/>
        <end position="125"/>
    </location>
</feature>
<comment type="subcellular location">
    <subcellularLocation>
        <location evidence="1">Membrane</location>
        <topology evidence="1">Multi-pass membrane protein</topology>
    </subcellularLocation>
</comment>
<gene>
    <name evidence="7" type="ORF">GCM10020369_16750</name>
</gene>
<keyword evidence="4 6" id="KW-1133">Transmembrane helix</keyword>
<accession>A0ABP6SU42</accession>
<feature type="transmembrane region" description="Helical" evidence="6">
    <location>
        <begin position="330"/>
        <end position="351"/>
    </location>
</feature>
<dbReference type="Pfam" id="PF01566">
    <property type="entry name" value="Nramp"/>
    <property type="match status" value="1"/>
</dbReference>
<feature type="transmembrane region" description="Helical" evidence="6">
    <location>
        <begin position="263"/>
        <end position="284"/>
    </location>
</feature>
<dbReference type="PRINTS" id="PR00447">
    <property type="entry name" value="NATRESASSCMP"/>
</dbReference>
<protein>
    <submittedName>
        <fullName evidence="7">Nramp family divalent metal transporter</fullName>
    </submittedName>
</protein>
<feature type="transmembrane region" description="Helical" evidence="6">
    <location>
        <begin position="223"/>
        <end position="243"/>
    </location>
</feature>
<sequence length="392" mass="40674">MGPAFVAAVAYVDPGNFATNFAGGVEFGYQLAWVIVLANLVATLVQYVTSKAGLATGRSLPELCRERFGRRTNLALWLQAEVVAMATDLAEFVGAAVGLHLVFGMPLLPAGLLTAVVAFTILALEQRKQRRFVIAVVALLLVVAGGFGYLLFAAGTQHYGDLAAGLVPQLPGDGALPLIVGIVGATVMPHVIYAHSALQKPAYIANDVVERGRRLRLNRWDCIIGLSTAGAINLAMLCVAAALPAGADSAADLDSIHATLGATAGAGAALAFGAALIASGFASASVGTYAGQVVMAGFLNRQIPLFLRRGLTMLPSLIVLGAAVDPTQALVVSQIVLSFGIPFALVPLVLVTRDRRVMREMVNRRAVTAAMAAISAVITGLNLYLIYDTIGG</sequence>
<evidence type="ECO:0000313" key="7">
    <source>
        <dbReference type="EMBL" id="GAA3384991.1"/>
    </source>
</evidence>
<dbReference type="NCBIfam" id="NF037982">
    <property type="entry name" value="Nramp_1"/>
    <property type="match status" value="1"/>
</dbReference>
<feature type="transmembrane region" description="Helical" evidence="6">
    <location>
        <begin position="27"/>
        <end position="48"/>
    </location>
</feature>
<feature type="transmembrane region" description="Helical" evidence="6">
    <location>
        <begin position="132"/>
        <end position="154"/>
    </location>
</feature>
<dbReference type="NCBIfam" id="NF001923">
    <property type="entry name" value="PRK00701.1"/>
    <property type="match status" value="1"/>
</dbReference>
<feature type="transmembrane region" description="Helical" evidence="6">
    <location>
        <begin position="174"/>
        <end position="193"/>
    </location>
</feature>
<feature type="transmembrane region" description="Helical" evidence="6">
    <location>
        <begin position="305"/>
        <end position="324"/>
    </location>
</feature>
<evidence type="ECO:0000256" key="3">
    <source>
        <dbReference type="ARBA" id="ARBA00022692"/>
    </source>
</evidence>
<reference evidence="8" key="1">
    <citation type="journal article" date="2019" name="Int. J. Syst. Evol. Microbiol.">
        <title>The Global Catalogue of Microorganisms (GCM) 10K type strain sequencing project: providing services to taxonomists for standard genome sequencing and annotation.</title>
        <authorList>
            <consortium name="The Broad Institute Genomics Platform"/>
            <consortium name="The Broad Institute Genome Sequencing Center for Infectious Disease"/>
            <person name="Wu L."/>
            <person name="Ma J."/>
        </authorList>
    </citation>
    <scope>NUCLEOTIDE SEQUENCE [LARGE SCALE GENOMIC DNA]</scope>
    <source>
        <strain evidence="8">JCM 9458</strain>
    </source>
</reference>
<evidence type="ECO:0000313" key="8">
    <source>
        <dbReference type="Proteomes" id="UP001501676"/>
    </source>
</evidence>
<dbReference type="InterPro" id="IPR001046">
    <property type="entry name" value="NRAMP_fam"/>
</dbReference>
<dbReference type="EMBL" id="BAAAYN010000011">
    <property type="protein sequence ID" value="GAA3384991.1"/>
    <property type="molecule type" value="Genomic_DNA"/>
</dbReference>
<feature type="transmembrane region" description="Helical" evidence="6">
    <location>
        <begin position="74"/>
        <end position="101"/>
    </location>
</feature>
<keyword evidence="5 6" id="KW-0472">Membrane</keyword>
<evidence type="ECO:0000256" key="6">
    <source>
        <dbReference type="SAM" id="Phobius"/>
    </source>
</evidence>
<evidence type="ECO:0000256" key="5">
    <source>
        <dbReference type="ARBA" id="ARBA00023136"/>
    </source>
</evidence>
<organism evidence="7 8">
    <name type="scientific">Cryptosporangium minutisporangium</name>
    <dbReference type="NCBI Taxonomy" id="113569"/>
    <lineage>
        <taxon>Bacteria</taxon>
        <taxon>Bacillati</taxon>
        <taxon>Actinomycetota</taxon>
        <taxon>Actinomycetes</taxon>
        <taxon>Cryptosporangiales</taxon>
        <taxon>Cryptosporangiaceae</taxon>
        <taxon>Cryptosporangium</taxon>
    </lineage>
</organism>
<proteinExistence type="predicted"/>
<feature type="transmembrane region" description="Helical" evidence="6">
    <location>
        <begin position="366"/>
        <end position="387"/>
    </location>
</feature>
<dbReference type="PANTHER" id="PTHR11706:SF33">
    <property type="entry name" value="NATURAL RESISTANCE-ASSOCIATED MACROPHAGE PROTEIN 2"/>
    <property type="match status" value="1"/>
</dbReference>
<evidence type="ECO:0000256" key="2">
    <source>
        <dbReference type="ARBA" id="ARBA00022448"/>
    </source>
</evidence>